<dbReference type="Proteomes" id="UP000011083">
    <property type="component" value="Unassembled WGS sequence"/>
</dbReference>
<comment type="cofactor">
    <cofactor evidence="2 6 7">
        <name>Mg(2+)</name>
        <dbReference type="ChEBI" id="CHEBI:18420"/>
    </cofactor>
</comment>
<comment type="similarity">
    <text evidence="3 7">Belongs to the inositol monophosphatase superfamily.</text>
</comment>
<dbReference type="VEuPathDB" id="AmoebaDB:ACA1_149190"/>
<dbReference type="RefSeq" id="XP_004351528.1">
    <property type="nucleotide sequence ID" value="XM_004351476.1"/>
</dbReference>
<dbReference type="GO" id="GO:0046854">
    <property type="term" value="P:phosphatidylinositol phosphate biosynthetic process"/>
    <property type="evidence" value="ECO:0007669"/>
    <property type="project" value="InterPro"/>
</dbReference>
<dbReference type="Gene3D" id="3.40.190.80">
    <property type="match status" value="1"/>
</dbReference>
<dbReference type="GO" id="GO:0006021">
    <property type="term" value="P:inositol biosynthetic process"/>
    <property type="evidence" value="ECO:0007669"/>
    <property type="project" value="UniProtKB-UniPathway"/>
</dbReference>
<dbReference type="InterPro" id="IPR020550">
    <property type="entry name" value="Inositol_monophosphatase_CS"/>
</dbReference>
<dbReference type="STRING" id="1257118.L8HEC3"/>
<evidence type="ECO:0000256" key="2">
    <source>
        <dbReference type="ARBA" id="ARBA00001946"/>
    </source>
</evidence>
<keyword evidence="7" id="KW-0378">Hydrolase</keyword>
<dbReference type="Gene3D" id="3.30.540.10">
    <property type="entry name" value="Fructose-1,6-Bisphosphatase, subunit A, domain 1"/>
    <property type="match status" value="2"/>
</dbReference>
<gene>
    <name evidence="8" type="ORF">ACA1_149190</name>
</gene>
<accession>L8HEC3</accession>
<dbReference type="SUPFAM" id="SSF56655">
    <property type="entry name" value="Carbohydrate phosphatase"/>
    <property type="match status" value="1"/>
</dbReference>
<feature type="binding site" evidence="6">
    <location>
        <position position="76"/>
    </location>
    <ligand>
        <name>Mg(2+)</name>
        <dbReference type="ChEBI" id="CHEBI:18420"/>
        <label>1</label>
        <note>catalytic</note>
    </ligand>
</feature>
<keyword evidence="4 6" id="KW-0479">Metal-binding</keyword>
<dbReference type="OrthoDB" id="10254945at2759"/>
<evidence type="ECO:0000313" key="8">
    <source>
        <dbReference type="EMBL" id="ELR22751.1"/>
    </source>
</evidence>
<dbReference type="PANTHER" id="PTHR20854:SF4">
    <property type="entry name" value="INOSITOL-1-MONOPHOSPHATASE-RELATED"/>
    <property type="match status" value="1"/>
</dbReference>
<evidence type="ECO:0000256" key="5">
    <source>
        <dbReference type="ARBA" id="ARBA00022842"/>
    </source>
</evidence>
<dbReference type="InterPro" id="IPR033942">
    <property type="entry name" value="IMPase"/>
</dbReference>
<comment type="pathway">
    <text evidence="7">Polyol metabolism; myo-inositol biosynthesis; myo-inositol from D-glucose 6-phosphate: step 2/2.</text>
</comment>
<evidence type="ECO:0000256" key="7">
    <source>
        <dbReference type="RuleBase" id="RU364068"/>
    </source>
</evidence>
<evidence type="ECO:0000256" key="1">
    <source>
        <dbReference type="ARBA" id="ARBA00001033"/>
    </source>
</evidence>
<sequence>MEGVEGGEAERWREVAVAAARQAGAIIATAFRKTDGPENIERKTVLDVVTETDKECERVIMEALLGAFPTHRFIGEETAFPYICVCIGLVVNKKPLVGVVYAPLLDEMFTAISGQGAFLMTDQFVCRRSELESAMLATGFPKYREYLNFQTAAIYQALANGSCALDMCGVAVGRLEAYYTCTGVRTWDFAAATVIVREAGGLVLDPTGGELDIMGKRVMATNGQEMADKIVGFIRDRNLPQDVGSLPDF</sequence>
<evidence type="ECO:0000256" key="6">
    <source>
        <dbReference type="PIRSR" id="PIRSR600760-2"/>
    </source>
</evidence>
<name>L8HEC3_ACACF</name>
<dbReference type="EC" id="3.1.3.25" evidence="7"/>
<dbReference type="UniPathway" id="UPA00823">
    <property type="reaction ID" value="UER00788"/>
</dbReference>
<dbReference type="CDD" id="cd01639">
    <property type="entry name" value="IMPase"/>
    <property type="match status" value="1"/>
</dbReference>
<dbReference type="AlphaFoldDB" id="L8HEC3"/>
<dbReference type="Pfam" id="PF00459">
    <property type="entry name" value="Inositol_P"/>
    <property type="match status" value="2"/>
</dbReference>
<keyword evidence="9" id="KW-1185">Reference proteome</keyword>
<dbReference type="PRINTS" id="PR00377">
    <property type="entry name" value="IMPHPHTASES"/>
</dbReference>
<feature type="binding site" evidence="6">
    <location>
        <position position="188"/>
    </location>
    <ligand>
        <name>Mg(2+)</name>
        <dbReference type="ChEBI" id="CHEBI:18420"/>
        <label>1</label>
        <note>catalytic</note>
    </ligand>
</feature>
<dbReference type="KEGG" id="acan:ACA1_149190"/>
<dbReference type="GeneID" id="14923710"/>
<evidence type="ECO:0000256" key="4">
    <source>
        <dbReference type="ARBA" id="ARBA00022723"/>
    </source>
</evidence>
<keyword evidence="5 6" id="KW-0460">Magnesium</keyword>
<protein>
    <recommendedName>
        <fullName evidence="7">Inositol-1-monophosphatase</fullName>
        <ecNumber evidence="7">3.1.3.25</ecNumber>
    </recommendedName>
</protein>
<evidence type="ECO:0000313" key="9">
    <source>
        <dbReference type="Proteomes" id="UP000011083"/>
    </source>
</evidence>
<evidence type="ECO:0000256" key="3">
    <source>
        <dbReference type="ARBA" id="ARBA00009759"/>
    </source>
</evidence>
<dbReference type="EMBL" id="KB007870">
    <property type="protein sequence ID" value="ELR22751.1"/>
    <property type="molecule type" value="Genomic_DNA"/>
</dbReference>
<dbReference type="GO" id="GO:0007165">
    <property type="term" value="P:signal transduction"/>
    <property type="evidence" value="ECO:0007669"/>
    <property type="project" value="TreeGrafter"/>
</dbReference>
<proteinExistence type="inferred from homology"/>
<dbReference type="OMA" id="DKECERV"/>
<dbReference type="GO" id="GO:0046872">
    <property type="term" value="F:metal ion binding"/>
    <property type="evidence" value="ECO:0007669"/>
    <property type="project" value="UniProtKB-KW"/>
</dbReference>
<organism evidence="8 9">
    <name type="scientific">Acanthamoeba castellanii (strain ATCC 30010 / Neff)</name>
    <dbReference type="NCBI Taxonomy" id="1257118"/>
    <lineage>
        <taxon>Eukaryota</taxon>
        <taxon>Amoebozoa</taxon>
        <taxon>Discosea</taxon>
        <taxon>Longamoebia</taxon>
        <taxon>Centramoebida</taxon>
        <taxon>Acanthamoebidae</taxon>
        <taxon>Acanthamoeba</taxon>
    </lineage>
</organism>
<dbReference type="GO" id="GO:0008934">
    <property type="term" value="F:inositol monophosphate 1-phosphatase activity"/>
    <property type="evidence" value="ECO:0007669"/>
    <property type="project" value="InterPro"/>
</dbReference>
<comment type="catalytic activity">
    <reaction evidence="1 7">
        <text>a myo-inositol phosphate + H2O = myo-inositol + phosphate</text>
        <dbReference type="Rhea" id="RHEA:24056"/>
        <dbReference type="ChEBI" id="CHEBI:15377"/>
        <dbReference type="ChEBI" id="CHEBI:17268"/>
        <dbReference type="ChEBI" id="CHEBI:43474"/>
        <dbReference type="ChEBI" id="CHEBI:84139"/>
        <dbReference type="EC" id="3.1.3.25"/>
    </reaction>
</comment>
<dbReference type="InterPro" id="IPR000760">
    <property type="entry name" value="Inositol_monophosphatase-like"/>
</dbReference>
<dbReference type="PROSITE" id="PS00630">
    <property type="entry name" value="IMP_2"/>
    <property type="match status" value="1"/>
</dbReference>
<reference evidence="8 9" key="1">
    <citation type="journal article" date="2013" name="Genome Biol.">
        <title>Genome of Acanthamoeba castellanii highlights extensive lateral gene transfer and early evolution of tyrosine kinase signaling.</title>
        <authorList>
            <person name="Clarke M."/>
            <person name="Lohan A.J."/>
            <person name="Liu B."/>
            <person name="Lagkouvardos I."/>
            <person name="Roy S."/>
            <person name="Zafar N."/>
            <person name="Bertelli C."/>
            <person name="Schilde C."/>
            <person name="Kianianmomeni A."/>
            <person name="Burglin T.R."/>
            <person name="Frech C."/>
            <person name="Turcotte B."/>
            <person name="Kopec K.O."/>
            <person name="Synnott J.M."/>
            <person name="Choo C."/>
            <person name="Paponov I."/>
            <person name="Finkler A."/>
            <person name="Soon Heng Tan C."/>
            <person name="Hutchins A.P."/>
            <person name="Weinmeier T."/>
            <person name="Rattei T."/>
            <person name="Chu J.S."/>
            <person name="Gimenez G."/>
            <person name="Irimia M."/>
            <person name="Rigden D.J."/>
            <person name="Fitzpatrick D.A."/>
            <person name="Lorenzo-Morales J."/>
            <person name="Bateman A."/>
            <person name="Chiu C.H."/>
            <person name="Tang P."/>
            <person name="Hegemann P."/>
            <person name="Fromm H."/>
            <person name="Raoult D."/>
            <person name="Greub G."/>
            <person name="Miranda-Saavedra D."/>
            <person name="Chen N."/>
            <person name="Nash P."/>
            <person name="Ginger M.L."/>
            <person name="Horn M."/>
            <person name="Schaap P."/>
            <person name="Caler L."/>
            <person name="Loftus B."/>
        </authorList>
    </citation>
    <scope>NUCLEOTIDE SEQUENCE [LARGE SCALE GENOMIC DNA]</scope>
    <source>
        <strain evidence="8 9">Neff</strain>
    </source>
</reference>
<dbReference type="PANTHER" id="PTHR20854">
    <property type="entry name" value="INOSITOL MONOPHOSPHATASE"/>
    <property type="match status" value="1"/>
</dbReference>